<organism evidence="2 3">
    <name type="scientific">Hanseniaspora guilliermondii</name>
    <dbReference type="NCBI Taxonomy" id="56406"/>
    <lineage>
        <taxon>Eukaryota</taxon>
        <taxon>Fungi</taxon>
        <taxon>Dikarya</taxon>
        <taxon>Ascomycota</taxon>
        <taxon>Saccharomycotina</taxon>
        <taxon>Saccharomycetes</taxon>
        <taxon>Saccharomycodales</taxon>
        <taxon>Saccharomycodaceae</taxon>
        <taxon>Hanseniaspora</taxon>
    </lineage>
</organism>
<reference evidence="3" key="1">
    <citation type="submission" date="2016-11" db="EMBL/GenBank/DDBJ databases">
        <authorList>
            <person name="Guldener U."/>
        </authorList>
    </citation>
    <scope>NUCLEOTIDE SEQUENCE [LARGE SCALE GENOMIC DNA]</scope>
</reference>
<feature type="domain" description="Prokaryotic-type class I peptide chain release factors" evidence="1">
    <location>
        <begin position="44"/>
        <end position="190"/>
    </location>
</feature>
<dbReference type="Gene3D" id="3.30.160.20">
    <property type="match status" value="1"/>
</dbReference>
<dbReference type="SUPFAM" id="SSF110916">
    <property type="entry name" value="Peptidyl-tRNA hydrolase domain-like"/>
    <property type="match status" value="1"/>
</dbReference>
<dbReference type="GO" id="GO:0004045">
    <property type="term" value="F:peptidyl-tRNA hydrolase activity"/>
    <property type="evidence" value="ECO:0007669"/>
    <property type="project" value="TreeGrafter"/>
</dbReference>
<accession>A0A1L0B035</accession>
<evidence type="ECO:0000313" key="2">
    <source>
        <dbReference type="EMBL" id="SGZ38307.1"/>
    </source>
</evidence>
<protein>
    <recommendedName>
        <fullName evidence="1">Prokaryotic-type class I peptide chain release factors domain-containing protein</fullName>
    </recommendedName>
</protein>
<keyword evidence="3" id="KW-1185">Reference proteome</keyword>
<sequence length="202" mass="24028">MFRSIINILTHQKRFYSISKEVKIPPEQIQKINEWIDNFNKDTVPKSCMSVQYVRSSGPGGQNVNKLSTKCSLEILNVKKSGFSLEKGSKLSGSQWIPQPLLHMMINGNVKTNYVMPDIMKLYYKPQKDSLVIQSDSERKRNLNEVHCFNKLQKIFKESFYVQKEVSIENKEKWQRIKERENEKRLQQKKFNQMRRKFYKDN</sequence>
<dbReference type="Proteomes" id="UP000183365">
    <property type="component" value="Unassembled WGS sequence"/>
</dbReference>
<dbReference type="GO" id="GO:0005762">
    <property type="term" value="C:mitochondrial large ribosomal subunit"/>
    <property type="evidence" value="ECO:0007669"/>
    <property type="project" value="TreeGrafter"/>
</dbReference>
<dbReference type="PANTHER" id="PTHR11075">
    <property type="entry name" value="PEPTIDE CHAIN RELEASE FACTOR"/>
    <property type="match status" value="1"/>
</dbReference>
<evidence type="ECO:0000313" key="3">
    <source>
        <dbReference type="Proteomes" id="UP000183365"/>
    </source>
</evidence>
<dbReference type="PANTHER" id="PTHR11075:SF54">
    <property type="entry name" value="LARGE RIBOSOMAL SUBUNIT PROTEIN ML62"/>
    <property type="match status" value="1"/>
</dbReference>
<dbReference type="InterPro" id="IPR052104">
    <property type="entry name" value="Mito_Release_Factor_mL62"/>
</dbReference>
<proteinExistence type="predicted"/>
<dbReference type="GO" id="GO:0016150">
    <property type="term" value="F:translation release factor activity, codon nonspecific"/>
    <property type="evidence" value="ECO:0007669"/>
    <property type="project" value="TreeGrafter"/>
</dbReference>
<dbReference type="GO" id="GO:0070126">
    <property type="term" value="P:mitochondrial translational termination"/>
    <property type="evidence" value="ECO:0007669"/>
    <property type="project" value="TreeGrafter"/>
</dbReference>
<evidence type="ECO:0000259" key="1">
    <source>
        <dbReference type="Pfam" id="PF00472"/>
    </source>
</evidence>
<dbReference type="Pfam" id="PF00472">
    <property type="entry name" value="RF-1"/>
    <property type="match status" value="1"/>
</dbReference>
<dbReference type="EMBL" id="FQNF01000006">
    <property type="protein sequence ID" value="SGZ38307.1"/>
    <property type="molecule type" value="Genomic_DNA"/>
</dbReference>
<name>A0A1L0B035_9ASCO</name>
<gene>
    <name evidence="2" type="ORF">HGUI_00507</name>
</gene>
<dbReference type="InterPro" id="IPR000352">
    <property type="entry name" value="Pep_chain_release_fac_I"/>
</dbReference>
<dbReference type="AlphaFoldDB" id="A0A1L0B035"/>
<dbReference type="VEuPathDB" id="FungiDB:HGUI_00507"/>
<dbReference type="OrthoDB" id="270639at2759"/>